<dbReference type="Pfam" id="PF08378">
    <property type="entry name" value="NERD"/>
    <property type="match status" value="1"/>
</dbReference>
<organism evidence="2">
    <name type="scientific">Polaromonas hydrogenivorans</name>
    <dbReference type="NCBI Taxonomy" id="335476"/>
    <lineage>
        <taxon>Bacteria</taxon>
        <taxon>Pseudomonadati</taxon>
        <taxon>Pseudomonadota</taxon>
        <taxon>Betaproteobacteria</taxon>
        <taxon>Burkholderiales</taxon>
        <taxon>Comamonadaceae</taxon>
        <taxon>Polaromonas</taxon>
    </lineage>
</organism>
<dbReference type="AlphaFoldDB" id="A0AAU7LNQ4"/>
<dbReference type="PROSITE" id="PS50965">
    <property type="entry name" value="NERD"/>
    <property type="match status" value="1"/>
</dbReference>
<reference evidence="2" key="1">
    <citation type="submission" date="2024-05" db="EMBL/GenBank/DDBJ databases">
        <authorList>
            <person name="Bunk B."/>
            <person name="Swiderski J."/>
            <person name="Sproer C."/>
            <person name="Thiel V."/>
        </authorList>
    </citation>
    <scope>NUCLEOTIDE SEQUENCE</scope>
    <source>
        <strain evidence="2">DSM 17735</strain>
    </source>
</reference>
<name>A0AAU7LNQ4_9BURK</name>
<accession>A0AAU7LNQ4</accession>
<evidence type="ECO:0000313" key="2">
    <source>
        <dbReference type="EMBL" id="XBP69250.1"/>
    </source>
</evidence>
<sequence length="327" mass="37206">MLLKSADDKSKRLALLENLQRSQVLDSFQKNWLRDELMRLKKGIQGERESAYYLDSYFKDEENRVVLHDLRFVAEGEVTQIDHLIINRAGSMYLLETKNYACNLVINAHGEFTAEYDNARFGIPSPIEQSLRHERVLCKLLEQLDIVGRTQKQLDFHHVVMLHPKATIERPPAKSFDTSNVIKADQFPSWHKSFADKIGMGTLFKIALNMRSLDTVKEWGEKLMRQHRPADLLALPDFMRPREAVKAVAPAPLFSAPPSMARVTPTVQVQARVQPSSPPTRPPEEAAKKLICAHCAAKISFAEGKFCWNNAKRFGGLAYCREHQALA</sequence>
<dbReference type="RefSeq" id="WP_349277725.1">
    <property type="nucleotide sequence ID" value="NZ_CBCSCU010000003.1"/>
</dbReference>
<dbReference type="EMBL" id="CP157675">
    <property type="protein sequence ID" value="XBP69250.1"/>
    <property type="molecule type" value="Genomic_DNA"/>
</dbReference>
<dbReference type="InterPro" id="IPR011528">
    <property type="entry name" value="NERD"/>
</dbReference>
<gene>
    <name evidence="2" type="ORF">ABLV49_15270</name>
</gene>
<evidence type="ECO:0000259" key="1">
    <source>
        <dbReference type="PROSITE" id="PS50965"/>
    </source>
</evidence>
<feature type="domain" description="NERD" evidence="1">
    <location>
        <begin position="42"/>
        <end position="160"/>
    </location>
</feature>
<protein>
    <submittedName>
        <fullName evidence="2">Nuclease-related domain-containing protein</fullName>
    </submittedName>
</protein>
<proteinExistence type="predicted"/>